<evidence type="ECO:0000256" key="1">
    <source>
        <dbReference type="ARBA" id="ARBA00023125"/>
    </source>
</evidence>
<dbReference type="SUPFAM" id="SSF48498">
    <property type="entry name" value="Tetracyclin repressor-like, C-terminal domain"/>
    <property type="match status" value="1"/>
</dbReference>
<feature type="domain" description="HTH tetR-type" evidence="3">
    <location>
        <begin position="1"/>
        <end position="54"/>
    </location>
</feature>
<dbReference type="InterPro" id="IPR050109">
    <property type="entry name" value="HTH-type_TetR-like_transc_reg"/>
</dbReference>
<dbReference type="SUPFAM" id="SSF46689">
    <property type="entry name" value="Homeodomain-like"/>
    <property type="match status" value="1"/>
</dbReference>
<evidence type="ECO:0000313" key="4">
    <source>
        <dbReference type="EMBL" id="GAA2430594.1"/>
    </source>
</evidence>
<dbReference type="Gene3D" id="1.10.357.10">
    <property type="entry name" value="Tetracycline Repressor, domain 2"/>
    <property type="match status" value="1"/>
</dbReference>
<keyword evidence="5" id="KW-1185">Reference proteome</keyword>
<dbReference type="Proteomes" id="UP001501231">
    <property type="component" value="Unassembled WGS sequence"/>
</dbReference>
<dbReference type="InterPro" id="IPR001647">
    <property type="entry name" value="HTH_TetR"/>
</dbReference>
<dbReference type="EMBL" id="BAAARW010000020">
    <property type="protein sequence ID" value="GAA2430594.1"/>
    <property type="molecule type" value="Genomic_DNA"/>
</dbReference>
<dbReference type="Pfam" id="PF17932">
    <property type="entry name" value="TetR_C_24"/>
    <property type="match status" value="1"/>
</dbReference>
<name>A0ABN3JI33_9ACTN</name>
<proteinExistence type="predicted"/>
<evidence type="ECO:0000313" key="5">
    <source>
        <dbReference type="Proteomes" id="UP001501231"/>
    </source>
</evidence>
<dbReference type="PROSITE" id="PS50977">
    <property type="entry name" value="HTH_TETR_2"/>
    <property type="match status" value="1"/>
</dbReference>
<evidence type="ECO:0000256" key="2">
    <source>
        <dbReference type="PROSITE-ProRule" id="PRU00335"/>
    </source>
</evidence>
<dbReference type="InterPro" id="IPR036271">
    <property type="entry name" value="Tet_transcr_reg_TetR-rel_C_sf"/>
</dbReference>
<gene>
    <name evidence="4" type="ORF">GCM10010191_50220</name>
</gene>
<protein>
    <submittedName>
        <fullName evidence="4">TetR/AcrR family transcriptional regulator</fullName>
    </submittedName>
</protein>
<dbReference type="Pfam" id="PF00440">
    <property type="entry name" value="TetR_N"/>
    <property type="match status" value="1"/>
</dbReference>
<dbReference type="Gene3D" id="1.10.10.60">
    <property type="entry name" value="Homeodomain-like"/>
    <property type="match status" value="1"/>
</dbReference>
<sequence>MRAARDVFAERGYHAASIRDIAREAGLSLSALYYYYSGKQALLVALLEDTLADYQNSCEVALAAAGDDPAARLNAFVRATVEYRVRRQVDSLLALRETRNLEPDQLEGFVQRRDALPGLLQEIIEDGVACGLFATPYPDEAQRTVLAMCNAIAQWYQPSGDLTVTDLVDRYVHLSLTLVEYRLPGDR</sequence>
<keyword evidence="1 2" id="KW-0238">DNA-binding</keyword>
<evidence type="ECO:0000259" key="3">
    <source>
        <dbReference type="PROSITE" id="PS50977"/>
    </source>
</evidence>
<organism evidence="4 5">
    <name type="scientific">Actinomadura vinacea</name>
    <dbReference type="NCBI Taxonomy" id="115336"/>
    <lineage>
        <taxon>Bacteria</taxon>
        <taxon>Bacillati</taxon>
        <taxon>Actinomycetota</taxon>
        <taxon>Actinomycetes</taxon>
        <taxon>Streptosporangiales</taxon>
        <taxon>Thermomonosporaceae</taxon>
        <taxon>Actinomadura</taxon>
    </lineage>
</organism>
<dbReference type="InterPro" id="IPR009057">
    <property type="entry name" value="Homeodomain-like_sf"/>
</dbReference>
<comment type="caution">
    <text evidence="4">The sequence shown here is derived from an EMBL/GenBank/DDBJ whole genome shotgun (WGS) entry which is preliminary data.</text>
</comment>
<dbReference type="PANTHER" id="PTHR30055:SF237">
    <property type="entry name" value="TRANSCRIPTIONAL REPRESSOR MCE3R"/>
    <property type="match status" value="1"/>
</dbReference>
<dbReference type="InterPro" id="IPR041490">
    <property type="entry name" value="KstR2_TetR_C"/>
</dbReference>
<reference evidence="4 5" key="1">
    <citation type="journal article" date="2019" name="Int. J. Syst. Evol. Microbiol.">
        <title>The Global Catalogue of Microorganisms (GCM) 10K type strain sequencing project: providing services to taxonomists for standard genome sequencing and annotation.</title>
        <authorList>
            <consortium name="The Broad Institute Genomics Platform"/>
            <consortium name="The Broad Institute Genome Sequencing Center for Infectious Disease"/>
            <person name="Wu L."/>
            <person name="Ma J."/>
        </authorList>
    </citation>
    <scope>NUCLEOTIDE SEQUENCE [LARGE SCALE GENOMIC DNA]</scope>
    <source>
        <strain evidence="4 5">JCM 3325</strain>
    </source>
</reference>
<accession>A0ABN3JI33</accession>
<dbReference type="PANTHER" id="PTHR30055">
    <property type="entry name" value="HTH-TYPE TRANSCRIPTIONAL REGULATOR RUTR"/>
    <property type="match status" value="1"/>
</dbReference>
<feature type="DNA-binding region" description="H-T-H motif" evidence="2">
    <location>
        <begin position="17"/>
        <end position="36"/>
    </location>
</feature>